<evidence type="ECO:0000256" key="4">
    <source>
        <dbReference type="ARBA" id="ARBA00023163"/>
    </source>
</evidence>
<keyword evidence="9" id="KW-1185">Reference proteome</keyword>
<dbReference type="SUPFAM" id="SSF46689">
    <property type="entry name" value="Homeodomain-like"/>
    <property type="match status" value="1"/>
</dbReference>
<evidence type="ECO:0000313" key="8">
    <source>
        <dbReference type="EMBL" id="GGJ57965.1"/>
    </source>
</evidence>
<dbReference type="InterPro" id="IPR036271">
    <property type="entry name" value="Tet_transcr_reg_TetR-rel_C_sf"/>
</dbReference>
<dbReference type="InterPro" id="IPR039538">
    <property type="entry name" value="BetI_C"/>
</dbReference>
<dbReference type="Proteomes" id="UP000632222">
    <property type="component" value="Unassembled WGS sequence"/>
</dbReference>
<dbReference type="PANTHER" id="PTHR30055">
    <property type="entry name" value="HTH-TYPE TRANSCRIPTIONAL REGULATOR RUTR"/>
    <property type="match status" value="1"/>
</dbReference>
<dbReference type="Pfam" id="PF00440">
    <property type="entry name" value="TetR_N"/>
    <property type="match status" value="1"/>
</dbReference>
<dbReference type="PROSITE" id="PS50977">
    <property type="entry name" value="HTH_TETR_2"/>
    <property type="match status" value="1"/>
</dbReference>
<keyword evidence="2" id="KW-0805">Transcription regulation</keyword>
<proteinExistence type="predicted"/>
<reference evidence="9" key="1">
    <citation type="journal article" date="2019" name="Int. J. Syst. Evol. Microbiol.">
        <title>The Global Catalogue of Microorganisms (GCM) 10K type strain sequencing project: providing services to taxonomists for standard genome sequencing and annotation.</title>
        <authorList>
            <consortium name="The Broad Institute Genomics Platform"/>
            <consortium name="The Broad Institute Genome Sequencing Center for Infectious Disease"/>
            <person name="Wu L."/>
            <person name="Ma J."/>
        </authorList>
    </citation>
    <scope>NUCLEOTIDE SEQUENCE [LARGE SCALE GENOMIC DNA]</scope>
    <source>
        <strain evidence="9">JCM 14370</strain>
    </source>
</reference>
<dbReference type="RefSeq" id="WP_189008880.1">
    <property type="nucleotide sequence ID" value="NZ_BMOD01000041.1"/>
</dbReference>
<name>A0ABQ2DI39_9DEIO</name>
<evidence type="ECO:0000259" key="7">
    <source>
        <dbReference type="PROSITE" id="PS50977"/>
    </source>
</evidence>
<evidence type="ECO:0000256" key="2">
    <source>
        <dbReference type="ARBA" id="ARBA00023015"/>
    </source>
</evidence>
<dbReference type="InterPro" id="IPR050109">
    <property type="entry name" value="HTH-type_TetR-like_transc_reg"/>
</dbReference>
<dbReference type="Gene3D" id="1.10.357.10">
    <property type="entry name" value="Tetracycline Repressor, domain 2"/>
    <property type="match status" value="1"/>
</dbReference>
<gene>
    <name evidence="8" type="ORF">GCM10008938_50100</name>
</gene>
<keyword evidence="4" id="KW-0804">Transcription</keyword>
<protein>
    <submittedName>
        <fullName evidence="8">Transcriptional regulator</fullName>
    </submittedName>
</protein>
<evidence type="ECO:0000256" key="5">
    <source>
        <dbReference type="PROSITE-ProRule" id="PRU00335"/>
    </source>
</evidence>
<keyword evidence="1" id="KW-0678">Repressor</keyword>
<dbReference type="PRINTS" id="PR00455">
    <property type="entry name" value="HTHTETR"/>
</dbReference>
<dbReference type="InterPro" id="IPR009057">
    <property type="entry name" value="Homeodomain-like_sf"/>
</dbReference>
<evidence type="ECO:0000256" key="6">
    <source>
        <dbReference type="SAM" id="MobiDB-lite"/>
    </source>
</evidence>
<feature type="domain" description="HTH tetR-type" evidence="7">
    <location>
        <begin position="3"/>
        <end position="63"/>
    </location>
</feature>
<evidence type="ECO:0000256" key="1">
    <source>
        <dbReference type="ARBA" id="ARBA00022491"/>
    </source>
</evidence>
<dbReference type="EMBL" id="BMOD01000041">
    <property type="protein sequence ID" value="GGJ57965.1"/>
    <property type="molecule type" value="Genomic_DNA"/>
</dbReference>
<dbReference type="SUPFAM" id="SSF48498">
    <property type="entry name" value="Tetracyclin repressor-like, C-terminal domain"/>
    <property type="match status" value="1"/>
</dbReference>
<comment type="caution">
    <text evidence="8">The sequence shown here is derived from an EMBL/GenBank/DDBJ whole genome shotgun (WGS) entry which is preliminary data.</text>
</comment>
<sequence>MNRNHRERLIEAAKQCLAEKGYANTTARDLVAASGTNLASIGYHFGSKEKLLNTALLHGYQTWLAPVLQRERPETSNSTFIATGIRTYLAAFEQEGAMSYACYEAIAQSQHSAEIRSDLQGVYRTIRDRITTEMEASTTLNPTQSRTIATLLMALADGLALQRLLDPADTPDLEGLDDSLLQLAQTLTGGNAREKIAEGRGPSDQREAGRPASAFQGQERAEG</sequence>
<accession>A0ABQ2DI39</accession>
<dbReference type="InterPro" id="IPR001647">
    <property type="entry name" value="HTH_TetR"/>
</dbReference>
<feature type="compositionally biased region" description="Basic and acidic residues" evidence="6">
    <location>
        <begin position="192"/>
        <end position="209"/>
    </location>
</feature>
<keyword evidence="3 5" id="KW-0238">DNA-binding</keyword>
<evidence type="ECO:0000313" key="9">
    <source>
        <dbReference type="Proteomes" id="UP000632222"/>
    </source>
</evidence>
<evidence type="ECO:0000256" key="3">
    <source>
        <dbReference type="ARBA" id="ARBA00023125"/>
    </source>
</evidence>
<dbReference type="PANTHER" id="PTHR30055:SF219">
    <property type="entry name" value="TRANSCRIPTIONAL REGULATORY PROTEIN"/>
    <property type="match status" value="1"/>
</dbReference>
<organism evidence="8 9">
    <name type="scientific">Deinococcus roseus</name>
    <dbReference type="NCBI Taxonomy" id="392414"/>
    <lineage>
        <taxon>Bacteria</taxon>
        <taxon>Thermotogati</taxon>
        <taxon>Deinococcota</taxon>
        <taxon>Deinococci</taxon>
        <taxon>Deinococcales</taxon>
        <taxon>Deinococcaceae</taxon>
        <taxon>Deinococcus</taxon>
    </lineage>
</organism>
<dbReference type="Pfam" id="PF13977">
    <property type="entry name" value="TetR_C_6"/>
    <property type="match status" value="1"/>
</dbReference>
<feature type="DNA-binding region" description="H-T-H motif" evidence="5">
    <location>
        <begin position="26"/>
        <end position="45"/>
    </location>
</feature>
<feature type="region of interest" description="Disordered" evidence="6">
    <location>
        <begin position="191"/>
        <end position="223"/>
    </location>
</feature>